<protein>
    <submittedName>
        <fullName evidence="1">Uncharacterized protein</fullName>
    </submittedName>
</protein>
<gene>
    <name evidence="1" type="ORF">WJX72_008439</name>
</gene>
<keyword evidence="2" id="KW-1185">Reference proteome</keyword>
<dbReference type="Proteomes" id="UP001489004">
    <property type="component" value="Unassembled WGS sequence"/>
</dbReference>
<reference evidence="1 2" key="1">
    <citation type="journal article" date="2024" name="Nat. Commun.">
        <title>Phylogenomics reveals the evolutionary origins of lichenization in chlorophyte algae.</title>
        <authorList>
            <person name="Puginier C."/>
            <person name="Libourel C."/>
            <person name="Otte J."/>
            <person name="Skaloud P."/>
            <person name="Haon M."/>
            <person name="Grisel S."/>
            <person name="Petersen M."/>
            <person name="Berrin J.G."/>
            <person name="Delaux P.M."/>
            <person name="Dal Grande F."/>
            <person name="Keller J."/>
        </authorList>
    </citation>
    <scope>NUCLEOTIDE SEQUENCE [LARGE SCALE GENOMIC DNA]</scope>
    <source>
        <strain evidence="1 2">SAG 2043</strain>
    </source>
</reference>
<proteinExistence type="predicted"/>
<comment type="caution">
    <text evidence="1">The sequence shown here is derived from an EMBL/GenBank/DDBJ whole genome shotgun (WGS) entry which is preliminary data.</text>
</comment>
<dbReference type="AlphaFoldDB" id="A0AAW1PNW4"/>
<name>A0AAW1PNW4_9CHLO</name>
<organism evidence="1 2">
    <name type="scientific">[Myrmecia] bisecta</name>
    <dbReference type="NCBI Taxonomy" id="41462"/>
    <lineage>
        <taxon>Eukaryota</taxon>
        <taxon>Viridiplantae</taxon>
        <taxon>Chlorophyta</taxon>
        <taxon>core chlorophytes</taxon>
        <taxon>Trebouxiophyceae</taxon>
        <taxon>Trebouxiales</taxon>
        <taxon>Trebouxiaceae</taxon>
        <taxon>Myrmecia</taxon>
    </lineage>
</organism>
<dbReference type="EMBL" id="JALJOR010000010">
    <property type="protein sequence ID" value="KAK9810313.1"/>
    <property type="molecule type" value="Genomic_DNA"/>
</dbReference>
<sequence>MVGYLFEKKNNKGKNIKANNTDLAANSNHRCCAERRLLEHWEGEARRHGVPTHKVVTWGSDACWAKSL</sequence>
<evidence type="ECO:0000313" key="1">
    <source>
        <dbReference type="EMBL" id="KAK9810313.1"/>
    </source>
</evidence>
<accession>A0AAW1PNW4</accession>
<evidence type="ECO:0000313" key="2">
    <source>
        <dbReference type="Proteomes" id="UP001489004"/>
    </source>
</evidence>